<reference evidence="3 4" key="1">
    <citation type="submission" date="2018-01" db="EMBL/GenBank/DDBJ databases">
        <title>Bacillus asahii Genome sequencing and assembly.</title>
        <authorList>
            <person name="Jiang H."/>
            <person name="Feng Y."/>
            <person name="Zhao F."/>
            <person name="Lin X."/>
        </authorList>
    </citation>
    <scope>NUCLEOTIDE SEQUENCE [LARGE SCALE GENOMIC DNA]</scope>
    <source>
        <strain evidence="3 4">OM18</strain>
    </source>
</reference>
<sequence>MVIVCDIKTKKEKKFKFPYENNHKYICGVEHKLCSDCNEWLLMTDEFYYKNSANRVDGYNPYCKECTIRRSATYVRKPENWKRKLELKRMRKNRDKSNEYLRKRKAENEELREYIKEYNKNYRKNNKDKIKIYNNNRMQKNHDITTQEWNSCKSYFNHSCAYCGISEVEAKDLYGQNLHREHVIPEGRNDLKNCVPACRMCNSLKNRIPFNTWYNPNNPIFSEERYLMIYKWLRFDVKKFMKKKKK</sequence>
<evidence type="ECO:0000313" key="3">
    <source>
        <dbReference type="EMBL" id="AZV43659.1"/>
    </source>
</evidence>
<dbReference type="AlphaFoldDB" id="A0A3T0KT95"/>
<organism evidence="3 4">
    <name type="scientific">Peribacillus asahii</name>
    <dbReference type="NCBI Taxonomy" id="228899"/>
    <lineage>
        <taxon>Bacteria</taxon>
        <taxon>Bacillati</taxon>
        <taxon>Bacillota</taxon>
        <taxon>Bacilli</taxon>
        <taxon>Bacillales</taxon>
        <taxon>Bacillaceae</taxon>
        <taxon>Peribacillus</taxon>
    </lineage>
</organism>
<dbReference type="GO" id="GO:0003676">
    <property type="term" value="F:nucleic acid binding"/>
    <property type="evidence" value="ECO:0007669"/>
    <property type="project" value="InterPro"/>
</dbReference>
<evidence type="ECO:0000259" key="2">
    <source>
        <dbReference type="SMART" id="SM00507"/>
    </source>
</evidence>
<dbReference type="OrthoDB" id="2666697at2"/>
<dbReference type="RefSeq" id="WP_127760792.1">
    <property type="nucleotide sequence ID" value="NZ_CP026095.1"/>
</dbReference>
<dbReference type="Proteomes" id="UP000283095">
    <property type="component" value="Chromosome"/>
</dbReference>
<gene>
    <name evidence="3" type="ORF">BAOM_3050</name>
</gene>
<accession>A0A3T0KT95</accession>
<name>A0A3T0KT95_9BACI</name>
<dbReference type="KEGG" id="pasa:BAOM_3050"/>
<keyword evidence="1" id="KW-0175">Coiled coil</keyword>
<evidence type="ECO:0000256" key="1">
    <source>
        <dbReference type="SAM" id="Coils"/>
    </source>
</evidence>
<protein>
    <recommendedName>
        <fullName evidence="2">HNH nuclease domain-containing protein</fullName>
    </recommendedName>
</protein>
<dbReference type="GO" id="GO:0004519">
    <property type="term" value="F:endonuclease activity"/>
    <property type="evidence" value="ECO:0007669"/>
    <property type="project" value="InterPro"/>
</dbReference>
<dbReference type="GO" id="GO:0008270">
    <property type="term" value="F:zinc ion binding"/>
    <property type="evidence" value="ECO:0007669"/>
    <property type="project" value="InterPro"/>
</dbReference>
<dbReference type="Pfam" id="PF01844">
    <property type="entry name" value="HNH"/>
    <property type="match status" value="1"/>
</dbReference>
<dbReference type="InterPro" id="IPR003615">
    <property type="entry name" value="HNH_nuc"/>
</dbReference>
<feature type="domain" description="HNH nuclease" evidence="2">
    <location>
        <begin position="147"/>
        <end position="203"/>
    </location>
</feature>
<feature type="coiled-coil region" evidence="1">
    <location>
        <begin position="97"/>
        <end position="128"/>
    </location>
</feature>
<evidence type="ECO:0000313" key="4">
    <source>
        <dbReference type="Proteomes" id="UP000283095"/>
    </source>
</evidence>
<dbReference type="EMBL" id="CP026095">
    <property type="protein sequence ID" value="AZV43659.1"/>
    <property type="molecule type" value="Genomic_DNA"/>
</dbReference>
<dbReference type="SMART" id="SM00507">
    <property type="entry name" value="HNHc"/>
    <property type="match status" value="1"/>
</dbReference>
<proteinExistence type="predicted"/>
<dbReference type="CDD" id="cd00085">
    <property type="entry name" value="HNHc"/>
    <property type="match status" value="1"/>
</dbReference>
<dbReference type="InterPro" id="IPR002711">
    <property type="entry name" value="HNH"/>
</dbReference>
<dbReference type="Gene3D" id="1.10.30.50">
    <property type="match status" value="1"/>
</dbReference>